<dbReference type="RefSeq" id="WP_115594049.1">
    <property type="nucleotide sequence ID" value="NZ_QRHA01000010.1"/>
</dbReference>
<gene>
    <name evidence="2" type="ORF">DXV75_13985</name>
</gene>
<organism evidence="2 3">
    <name type="scientific">Alteromonas aestuariivivens</name>
    <dbReference type="NCBI Taxonomy" id="1938339"/>
    <lineage>
        <taxon>Bacteria</taxon>
        <taxon>Pseudomonadati</taxon>
        <taxon>Pseudomonadota</taxon>
        <taxon>Gammaproteobacteria</taxon>
        <taxon>Alteromonadales</taxon>
        <taxon>Alteromonadaceae</taxon>
        <taxon>Alteromonas/Salinimonas group</taxon>
        <taxon>Alteromonas</taxon>
    </lineage>
</organism>
<name>A0A3D8M449_9ALTE</name>
<feature type="compositionally biased region" description="Basic and acidic residues" evidence="1">
    <location>
        <begin position="53"/>
        <end position="63"/>
    </location>
</feature>
<dbReference type="EMBL" id="QRHA01000010">
    <property type="protein sequence ID" value="RDV24527.1"/>
    <property type="molecule type" value="Genomic_DNA"/>
</dbReference>
<accession>A0A3D8M449</accession>
<protein>
    <submittedName>
        <fullName evidence="2">Uncharacterized protein</fullName>
    </submittedName>
</protein>
<feature type="region of interest" description="Disordered" evidence="1">
    <location>
        <begin position="41"/>
        <end position="84"/>
    </location>
</feature>
<reference evidence="3" key="1">
    <citation type="submission" date="2018-08" db="EMBL/GenBank/DDBJ databases">
        <authorList>
            <person name="Zhang J."/>
            <person name="Du Z.-J."/>
        </authorList>
    </citation>
    <scope>NUCLEOTIDE SEQUENCE [LARGE SCALE GENOMIC DNA]</scope>
    <source>
        <strain evidence="3">KCTC 52655</strain>
    </source>
</reference>
<keyword evidence="3" id="KW-1185">Reference proteome</keyword>
<evidence type="ECO:0000313" key="3">
    <source>
        <dbReference type="Proteomes" id="UP000256561"/>
    </source>
</evidence>
<feature type="compositionally biased region" description="Basic and acidic residues" evidence="1">
    <location>
        <begin position="74"/>
        <end position="84"/>
    </location>
</feature>
<evidence type="ECO:0000313" key="2">
    <source>
        <dbReference type="EMBL" id="RDV24527.1"/>
    </source>
</evidence>
<dbReference type="AlphaFoldDB" id="A0A3D8M449"/>
<comment type="caution">
    <text evidence="2">The sequence shown here is derived from an EMBL/GenBank/DDBJ whole genome shotgun (WGS) entry which is preliminary data.</text>
</comment>
<proteinExistence type="predicted"/>
<evidence type="ECO:0000256" key="1">
    <source>
        <dbReference type="SAM" id="MobiDB-lite"/>
    </source>
</evidence>
<sequence length="84" mass="9751">MKSTYFWRIRKFNGFSVCQRTEHRKAKQYIAISTNGNLAGSEKTEVLMQNPTKDTKPDQEKRAAPGNGPQKQQTQHDQKKEQQK</sequence>
<dbReference type="Proteomes" id="UP000256561">
    <property type="component" value="Unassembled WGS sequence"/>
</dbReference>